<dbReference type="Pfam" id="PF22939">
    <property type="entry name" value="WHD_GPIID"/>
    <property type="match status" value="1"/>
</dbReference>
<dbReference type="OrthoDB" id="1658288at2759"/>
<feature type="repeat" description="ANK" evidence="6">
    <location>
        <begin position="1326"/>
        <end position="1358"/>
    </location>
</feature>
<dbReference type="Proteomes" id="UP000091956">
    <property type="component" value="Unassembled WGS sequence"/>
</dbReference>
<dbReference type="Pfam" id="PF24883">
    <property type="entry name" value="NPHP3_N"/>
    <property type="match status" value="1"/>
</dbReference>
<dbReference type="InterPro" id="IPR054471">
    <property type="entry name" value="GPIID_WHD"/>
</dbReference>
<dbReference type="Gene3D" id="1.25.40.20">
    <property type="entry name" value="Ankyrin repeat-containing domain"/>
    <property type="match status" value="5"/>
</dbReference>
<dbReference type="InterPro" id="IPR002641">
    <property type="entry name" value="PNPLA_dom"/>
</dbReference>
<feature type="domain" description="PNPLA" evidence="9">
    <location>
        <begin position="12"/>
        <end position="223"/>
    </location>
</feature>
<dbReference type="PROSITE" id="PS50837">
    <property type="entry name" value="NACHT"/>
    <property type="match status" value="1"/>
</dbReference>
<dbReference type="EC" id="3.1.1.4" evidence="1"/>
<feature type="short sequence motif" description="GXSXG" evidence="7">
    <location>
        <begin position="58"/>
        <end position="62"/>
    </location>
</feature>
<evidence type="ECO:0000313" key="10">
    <source>
        <dbReference type="EMBL" id="OBT94069.1"/>
    </source>
</evidence>
<feature type="active site" description="Proton acceptor" evidence="7">
    <location>
        <position position="210"/>
    </location>
</feature>
<feature type="repeat" description="ANK" evidence="6">
    <location>
        <begin position="1466"/>
        <end position="1498"/>
    </location>
</feature>
<feature type="active site" description="Nucleophile" evidence="7">
    <location>
        <position position="60"/>
    </location>
</feature>
<dbReference type="InterPro" id="IPR002110">
    <property type="entry name" value="Ankyrin_rpt"/>
</dbReference>
<dbReference type="Pfam" id="PF12796">
    <property type="entry name" value="Ank_2"/>
    <property type="match status" value="6"/>
</dbReference>
<proteinExistence type="predicted"/>
<feature type="short sequence motif" description="GXGXXG" evidence="7">
    <location>
        <begin position="16"/>
        <end position="21"/>
    </location>
</feature>
<dbReference type="Pfam" id="PF01734">
    <property type="entry name" value="Patatin"/>
    <property type="match status" value="1"/>
</dbReference>
<feature type="repeat" description="ANK" evidence="6">
    <location>
        <begin position="1431"/>
        <end position="1463"/>
    </location>
</feature>
<reference evidence="10 11" key="1">
    <citation type="submission" date="2016-03" db="EMBL/GenBank/DDBJ databases">
        <title>Comparative genomics of Pseudogymnoascus destructans, the fungus causing white-nose syndrome of bats.</title>
        <authorList>
            <person name="Palmer J.M."/>
            <person name="Drees K.P."/>
            <person name="Foster J.T."/>
            <person name="Lindner D.L."/>
        </authorList>
    </citation>
    <scope>NUCLEOTIDE SEQUENCE [LARGE SCALE GENOMIC DNA]</scope>
    <source>
        <strain evidence="10 11">UAMH 10579</strain>
    </source>
</reference>
<dbReference type="PRINTS" id="PR01415">
    <property type="entry name" value="ANKYRIN"/>
</dbReference>
<feature type="repeat" description="ANK" evidence="6">
    <location>
        <begin position="1397"/>
        <end position="1429"/>
    </location>
</feature>
<dbReference type="Pfam" id="PF00023">
    <property type="entry name" value="Ank"/>
    <property type="match status" value="1"/>
</dbReference>
<evidence type="ECO:0000259" key="9">
    <source>
        <dbReference type="PROSITE" id="PS51635"/>
    </source>
</evidence>
<reference evidence="11" key="2">
    <citation type="journal article" date="2018" name="Nat. Commun.">
        <title>Extreme sensitivity to ultraviolet light in the fungal pathogen causing white-nose syndrome of bats.</title>
        <authorList>
            <person name="Palmer J.M."/>
            <person name="Drees K.P."/>
            <person name="Foster J.T."/>
            <person name="Lindner D.L."/>
        </authorList>
    </citation>
    <scope>NUCLEOTIDE SEQUENCE [LARGE SCALE GENOMIC DNA]</scope>
    <source>
        <strain evidence="11">UAMH 10579</strain>
    </source>
</reference>
<keyword evidence="7" id="KW-0378">Hydrolase</keyword>
<name>A0A1B8GE15_9PEZI</name>
<feature type="repeat" description="ANK" evidence="6">
    <location>
        <begin position="1024"/>
        <end position="1056"/>
    </location>
</feature>
<evidence type="ECO:0000256" key="3">
    <source>
        <dbReference type="ARBA" id="ARBA00023043"/>
    </source>
</evidence>
<dbReference type="GO" id="GO:0004623">
    <property type="term" value="F:phospholipase A2 activity"/>
    <property type="evidence" value="ECO:0007669"/>
    <property type="project" value="UniProtKB-EC"/>
</dbReference>
<keyword evidence="2" id="KW-0677">Repeat</keyword>
<feature type="repeat" description="ANK" evidence="6">
    <location>
        <begin position="1501"/>
        <end position="1533"/>
    </location>
</feature>
<evidence type="ECO:0000256" key="4">
    <source>
        <dbReference type="ARBA" id="ARBA00023098"/>
    </source>
</evidence>
<evidence type="ECO:0000256" key="1">
    <source>
        <dbReference type="ARBA" id="ARBA00013278"/>
    </source>
</evidence>
<dbReference type="InterPro" id="IPR016035">
    <property type="entry name" value="Acyl_Trfase/lysoPLipase"/>
</dbReference>
<evidence type="ECO:0000313" key="11">
    <source>
        <dbReference type="Proteomes" id="UP000091956"/>
    </source>
</evidence>
<dbReference type="PROSITE" id="PS51635">
    <property type="entry name" value="PNPLA"/>
    <property type="match status" value="1"/>
</dbReference>
<feature type="repeat" description="ANK" evidence="6">
    <location>
        <begin position="965"/>
        <end position="997"/>
    </location>
</feature>
<dbReference type="GO" id="GO:0046486">
    <property type="term" value="P:glycerolipid metabolic process"/>
    <property type="evidence" value="ECO:0007669"/>
    <property type="project" value="UniProtKB-ARBA"/>
</dbReference>
<protein>
    <recommendedName>
        <fullName evidence="1">phospholipase A2</fullName>
        <ecNumber evidence="1">3.1.1.4</ecNumber>
    </recommendedName>
</protein>
<dbReference type="RefSeq" id="XP_018127802.1">
    <property type="nucleotide sequence ID" value="XM_018276520.2"/>
</dbReference>
<dbReference type="GeneID" id="28840470"/>
<feature type="repeat" description="ANK" evidence="6">
    <location>
        <begin position="1189"/>
        <end position="1221"/>
    </location>
</feature>
<feature type="repeat" description="ANK" evidence="6">
    <location>
        <begin position="1094"/>
        <end position="1122"/>
    </location>
</feature>
<dbReference type="InterPro" id="IPR027417">
    <property type="entry name" value="P-loop_NTPase"/>
</dbReference>
<dbReference type="SUPFAM" id="SSF52540">
    <property type="entry name" value="P-loop containing nucleoside triphosphate hydrolases"/>
    <property type="match status" value="1"/>
</dbReference>
<accession>A0A1B8GE15</accession>
<dbReference type="STRING" id="342668.A0A1B8GE15"/>
<dbReference type="GO" id="GO:0016042">
    <property type="term" value="P:lipid catabolic process"/>
    <property type="evidence" value="ECO:0007669"/>
    <property type="project" value="UniProtKB-UniRule"/>
</dbReference>
<keyword evidence="7" id="KW-0442">Lipid degradation</keyword>
<evidence type="ECO:0000259" key="8">
    <source>
        <dbReference type="PROSITE" id="PS50837"/>
    </source>
</evidence>
<dbReference type="PANTHER" id="PTHR24171:SF10">
    <property type="entry name" value="ANKYRIN REPEAT DOMAIN-CONTAINING PROTEIN 29-LIKE"/>
    <property type="match status" value="1"/>
</dbReference>
<evidence type="ECO:0000256" key="6">
    <source>
        <dbReference type="PROSITE-ProRule" id="PRU00023"/>
    </source>
</evidence>
<dbReference type="PANTHER" id="PTHR24171">
    <property type="entry name" value="ANKYRIN REPEAT DOMAIN-CONTAINING PROTEIN 39-RELATED"/>
    <property type="match status" value="1"/>
</dbReference>
<keyword evidence="4 7" id="KW-0443">Lipid metabolism</keyword>
<dbReference type="CDD" id="cd07216">
    <property type="entry name" value="Pat17_PNPLA8_PNPLA9_like3"/>
    <property type="match status" value="1"/>
</dbReference>
<feature type="short sequence motif" description="DGA/G" evidence="7">
    <location>
        <begin position="210"/>
        <end position="212"/>
    </location>
</feature>
<feature type="repeat" description="ANK" evidence="6">
    <location>
        <begin position="1123"/>
        <end position="1155"/>
    </location>
</feature>
<dbReference type="SUPFAM" id="SSF48403">
    <property type="entry name" value="Ankyrin repeat"/>
    <property type="match status" value="2"/>
</dbReference>
<dbReference type="InterPro" id="IPR056884">
    <property type="entry name" value="NPHP3-like_N"/>
</dbReference>
<dbReference type="SMART" id="SM00248">
    <property type="entry name" value="ANK"/>
    <property type="match status" value="16"/>
</dbReference>
<evidence type="ECO:0000256" key="5">
    <source>
        <dbReference type="ARBA" id="ARBA00023422"/>
    </source>
</evidence>
<dbReference type="Gene3D" id="3.40.50.300">
    <property type="entry name" value="P-loop containing nucleotide triphosphate hydrolases"/>
    <property type="match status" value="1"/>
</dbReference>
<dbReference type="EMBL" id="KV460247">
    <property type="protein sequence ID" value="OBT94069.1"/>
    <property type="molecule type" value="Genomic_DNA"/>
</dbReference>
<organism evidence="10 11">
    <name type="scientific">Pseudogymnoascus verrucosus</name>
    <dbReference type="NCBI Taxonomy" id="342668"/>
    <lineage>
        <taxon>Eukaryota</taxon>
        <taxon>Fungi</taxon>
        <taxon>Dikarya</taxon>
        <taxon>Ascomycota</taxon>
        <taxon>Pezizomycotina</taxon>
        <taxon>Leotiomycetes</taxon>
        <taxon>Thelebolales</taxon>
        <taxon>Thelebolaceae</taxon>
        <taxon>Pseudogymnoascus</taxon>
    </lineage>
</organism>
<dbReference type="PROSITE" id="PS50088">
    <property type="entry name" value="ANK_REPEAT"/>
    <property type="match status" value="11"/>
</dbReference>
<evidence type="ECO:0000256" key="2">
    <source>
        <dbReference type="ARBA" id="ARBA00022737"/>
    </source>
</evidence>
<evidence type="ECO:0000256" key="7">
    <source>
        <dbReference type="PROSITE-ProRule" id="PRU01161"/>
    </source>
</evidence>
<dbReference type="InterPro" id="IPR036770">
    <property type="entry name" value="Ankyrin_rpt-contain_sf"/>
</dbReference>
<keyword evidence="3 6" id="KW-0040">ANK repeat</keyword>
<keyword evidence="11" id="KW-1185">Reference proteome</keyword>
<feature type="domain" description="NACHT" evidence="8">
    <location>
        <begin position="400"/>
        <end position="541"/>
    </location>
</feature>
<dbReference type="PROSITE" id="PS50297">
    <property type="entry name" value="ANK_REP_REGION"/>
    <property type="match status" value="8"/>
</dbReference>
<dbReference type="InterPro" id="IPR007111">
    <property type="entry name" value="NACHT_NTPase"/>
</dbReference>
<gene>
    <name evidence="10" type="ORF">VE01_07084</name>
</gene>
<dbReference type="Gene3D" id="3.40.1090.10">
    <property type="entry name" value="Cytosolic phospholipase A2 catalytic domain"/>
    <property type="match status" value="1"/>
</dbReference>
<comment type="catalytic activity">
    <reaction evidence="5">
        <text>a 1,2-diacyl-sn-glycero-3-phosphocholine + H2O = a 1-acyl-sn-glycero-3-phosphocholine + a fatty acid + H(+)</text>
        <dbReference type="Rhea" id="RHEA:15801"/>
        <dbReference type="ChEBI" id="CHEBI:15377"/>
        <dbReference type="ChEBI" id="CHEBI:15378"/>
        <dbReference type="ChEBI" id="CHEBI:28868"/>
        <dbReference type="ChEBI" id="CHEBI:57643"/>
        <dbReference type="ChEBI" id="CHEBI:58168"/>
        <dbReference type="EC" id="3.1.1.4"/>
    </reaction>
    <physiologicalReaction direction="left-to-right" evidence="5">
        <dbReference type="Rhea" id="RHEA:15802"/>
    </physiologicalReaction>
</comment>
<dbReference type="SUPFAM" id="SSF52151">
    <property type="entry name" value="FabD/lysophospholipase-like"/>
    <property type="match status" value="1"/>
</dbReference>
<feature type="repeat" description="ANK" evidence="6">
    <location>
        <begin position="1361"/>
        <end position="1393"/>
    </location>
</feature>
<sequence length="1570" mass="171990">MADDSERPIRALSLDGGGVRGLSAILILDHIMRNINTQRKADGKDPQEPWEYFDLMGGTSTGGIIAIMLGRLRMTIPECIKAYTELSKAIFTPRHSRASPVRGVEYLNGDGKFDSLVLEREIKNQIRKSKVAKNDDQILLQDPESPCKVCVFALRESNSKLAILRTYDYLHASQTLFDECKVWEACRATSAAPTFFDPVQIGPYKQSFIDGGLGYNNPIFKVYDEAQNIWPDRTVVATSIGTGEVPGTAFGGNLKKIAESITKIVTGCDVVADDFYNANKVMVAEERYCRLSVTHGLGNIGLEEHKHIGEIVDQTQEYLSRGEPQAKLKQCIKALLQERVNNDARISSGQNDFRNDECLESLQFKEMNFRKENIVNVDDNTCGWLLENENYACWIQNTDGLLWIQGKAGAGKSTLMKYIYEKIQMPTVSTSSLKLSFFFHARGTELQKTPLGMFKSLLLQLYKGDSTARTGIIKEFNKNSEDGMVNVKWEWTEKMLEELFSSLICQISQSKKVIIFIDALDEAGEVIANDLATYLASLYEKVQHNNGIVKICFSSRHYPIVSTRVAENQKVIVEHENGRGIRLFIQREFEQNLQDDGPIKSKAMSLKLEDDIAAKANGVFQWVCLVLPIIFKADREAEPLGSIQNILYDLPKDLNDMYRYILQALISQKQKTGALKLFRWVCFAARPLSLEEIRHAMAVVDSLPPLQLYHLKDSSEYVEYRMETRITALSGGLIEVREHDSGTVVQVNHQTVRDFLLEEGFEILTGLKTPSDTEKKKFEGSCHDILARSCVNYLWTKDVHQHSTTTIIKKSSSKRTWIQLPALETLPLLQYAIAAYFWHASKAEQNGHYQETLLDQFDYKHTYRFPKRDIVEQGLFSLWCSAGKIFCPRDYLGVLPSESSTLLHIASMANIPTAVRSLLKKKVKVSEKDNLGQQAIHYAARGGATEAAGILIKFSSSVINAKDNNALTPLQIASRHYKADVLRLLISKGATIKCFDKQNSTKLGKVRGNVEKTVSLLLEDGAKFNAQSLQSAAADGNLEAVRLLLAEGTDVNGLSGEYGYALVAAAHNGHEAMALGLLKNGAEVNAHGGIYGCALVAAAESGDEKMVYILLQAGAEVNAKGGKYAGALEAAAAMGHANMVKILLKRGANVNTQKGKYGGALASAACAGHAEVVEILVEGGANINAQIGTYDNALTAAVSCGHEAVVKILLERGAKPDALSGGKTNPLAVAAMGNQFDIAQALLNAKAKCKPFLAEVKFFGKYDLQRSLELVLLLASLVGRLDIVDGIIAFNERNDHPQSDLTAMNYWLLKYGRLNANAYSKILQYNGYTALQLSAAGGHPEVAARLITAGSDVDDFSDFPRGHSALQVAAKHGHLEVVKILLTAGANVRNIPTFYGQGLSALQLAAKHGHLEIVKTLLIAGANVEAALAKHSETALQTAVRRGHLKIVALLLASKANPNATPHGDQGPTALEIAAEKGNLEAVDMLLKAGADVDAPGSTYGPGAALHEAACHGHTDVIARLIAGGADVNLRAPDGYRAIYRLGAWDMDTLGWSSYRDKQERNKSLDPSMT</sequence>